<feature type="compositionally biased region" description="Basic residues" evidence="1">
    <location>
        <begin position="1"/>
        <end position="11"/>
    </location>
</feature>
<dbReference type="Pfam" id="PF16677">
    <property type="entry name" value="GP3_package"/>
    <property type="match status" value="1"/>
</dbReference>
<dbReference type="InterPro" id="IPR032066">
    <property type="entry name" value="GP3_package"/>
</dbReference>
<accession>A0A8S5UU68</accession>
<evidence type="ECO:0000256" key="1">
    <source>
        <dbReference type="SAM" id="MobiDB-lite"/>
    </source>
</evidence>
<sequence>MAETKKLRKPRKKEEVKPELGLTKKGKPRKRAYSPNLKGGNKTSTSFGELVNMEAGDNSRYTSHSLEIASLPPIDLNDPTAVWMRIQEYFAIAVKNDMKPTLAGVSLALGVNRTTFIAWAAGDRRVGQPQAEIARKVYQILNSSWEDYMLNGKVNPASGIFIGKNNFGYSDEQKLTISNSSDSVREGRTDDELKAIYDQPIETDGKVID</sequence>
<organism evidence="2">
    <name type="scientific">Siphoviridae sp. ctGsX68</name>
    <dbReference type="NCBI Taxonomy" id="2825417"/>
    <lineage>
        <taxon>Viruses</taxon>
        <taxon>Duplodnaviria</taxon>
        <taxon>Heunggongvirae</taxon>
        <taxon>Uroviricota</taxon>
        <taxon>Caudoviricetes</taxon>
    </lineage>
</organism>
<name>A0A8S5UU68_9CAUD</name>
<reference evidence="2" key="1">
    <citation type="journal article" date="2021" name="Proc. Natl. Acad. Sci. U.S.A.">
        <title>A Catalog of Tens of Thousands of Viruses from Human Metagenomes Reveals Hidden Associations with Chronic Diseases.</title>
        <authorList>
            <person name="Tisza M.J."/>
            <person name="Buck C.B."/>
        </authorList>
    </citation>
    <scope>NUCLEOTIDE SEQUENCE</scope>
    <source>
        <strain evidence="2">CtGsX68</strain>
    </source>
</reference>
<protein>
    <submittedName>
        <fullName evidence="2">Terminase small subunit</fullName>
    </submittedName>
</protein>
<evidence type="ECO:0000313" key="2">
    <source>
        <dbReference type="EMBL" id="DAF98040.1"/>
    </source>
</evidence>
<feature type="region of interest" description="Disordered" evidence="1">
    <location>
        <begin position="1"/>
        <end position="45"/>
    </location>
</feature>
<proteinExistence type="predicted"/>
<dbReference type="EMBL" id="BK016141">
    <property type="protein sequence ID" value="DAF98040.1"/>
    <property type="molecule type" value="Genomic_DNA"/>
</dbReference>